<organism evidence="6 7">
    <name type="scientific">Adineta ricciae</name>
    <name type="common">Rotifer</name>
    <dbReference type="NCBI Taxonomy" id="249248"/>
    <lineage>
        <taxon>Eukaryota</taxon>
        <taxon>Metazoa</taxon>
        <taxon>Spiralia</taxon>
        <taxon>Gnathifera</taxon>
        <taxon>Rotifera</taxon>
        <taxon>Eurotatoria</taxon>
        <taxon>Bdelloidea</taxon>
        <taxon>Adinetida</taxon>
        <taxon>Adinetidae</taxon>
        <taxon>Adineta</taxon>
    </lineage>
</organism>
<dbReference type="PROSITE" id="PS00455">
    <property type="entry name" value="AMP_BINDING"/>
    <property type="match status" value="1"/>
</dbReference>
<dbReference type="InterPro" id="IPR032387">
    <property type="entry name" value="ACAS_N"/>
</dbReference>
<evidence type="ECO:0000313" key="6">
    <source>
        <dbReference type="EMBL" id="CAF1581214.1"/>
    </source>
</evidence>
<dbReference type="Proteomes" id="UP000663828">
    <property type="component" value="Unassembled WGS sequence"/>
</dbReference>
<dbReference type="AlphaFoldDB" id="A0A815Z7G8"/>
<dbReference type="PANTHER" id="PTHR24095:SF14">
    <property type="entry name" value="ACETYL-COENZYME A SYNTHETASE 1"/>
    <property type="match status" value="1"/>
</dbReference>
<dbReference type="Gene3D" id="3.40.50.12780">
    <property type="entry name" value="N-terminal domain of ligase-like"/>
    <property type="match status" value="1"/>
</dbReference>
<dbReference type="EMBL" id="CAJNOR010005961">
    <property type="protein sequence ID" value="CAF1581214.1"/>
    <property type="molecule type" value="Genomic_DNA"/>
</dbReference>
<feature type="domain" description="AMP-dependent synthetase/ligase" evidence="4">
    <location>
        <begin position="132"/>
        <end position="442"/>
    </location>
</feature>
<dbReference type="InterPro" id="IPR000873">
    <property type="entry name" value="AMP-dep_synth/lig_dom"/>
</dbReference>
<accession>A0A815Z7G8</accession>
<dbReference type="Pfam" id="PF00501">
    <property type="entry name" value="AMP-binding"/>
    <property type="match status" value="1"/>
</dbReference>
<evidence type="ECO:0000313" key="7">
    <source>
        <dbReference type="Proteomes" id="UP000663828"/>
    </source>
</evidence>
<dbReference type="GO" id="GO:0005829">
    <property type="term" value="C:cytosol"/>
    <property type="evidence" value="ECO:0007669"/>
    <property type="project" value="TreeGrafter"/>
</dbReference>
<reference evidence="6" key="1">
    <citation type="submission" date="2021-02" db="EMBL/GenBank/DDBJ databases">
        <authorList>
            <person name="Nowell W R."/>
        </authorList>
    </citation>
    <scope>NUCLEOTIDE SEQUENCE</scope>
</reference>
<dbReference type="InterPro" id="IPR020845">
    <property type="entry name" value="AMP-binding_CS"/>
</dbReference>
<name>A0A815Z7G8_ADIRI</name>
<dbReference type="PANTHER" id="PTHR24095">
    <property type="entry name" value="ACETYL-COENZYME A SYNTHETASE"/>
    <property type="match status" value="1"/>
</dbReference>
<evidence type="ECO:0000256" key="2">
    <source>
        <dbReference type="ARBA" id="ARBA00013275"/>
    </source>
</evidence>
<dbReference type="Pfam" id="PF16177">
    <property type="entry name" value="ACAS_N"/>
    <property type="match status" value="1"/>
</dbReference>
<dbReference type="EC" id="6.2.1.1" evidence="2"/>
<evidence type="ECO:0000256" key="1">
    <source>
        <dbReference type="ARBA" id="ARBA00006432"/>
    </source>
</evidence>
<gene>
    <name evidence="6" type="ORF">XAT740_LOCUS45534</name>
</gene>
<evidence type="ECO:0000256" key="3">
    <source>
        <dbReference type="SAM" id="MobiDB-lite"/>
    </source>
</evidence>
<dbReference type="GO" id="GO:0006085">
    <property type="term" value="P:acetyl-CoA biosynthetic process"/>
    <property type="evidence" value="ECO:0007669"/>
    <property type="project" value="TreeGrafter"/>
</dbReference>
<feature type="domain" description="Acetyl-coenzyme A synthetase N-terminal" evidence="5">
    <location>
        <begin position="45"/>
        <end position="105"/>
    </location>
</feature>
<feature type="compositionally biased region" description="Low complexity" evidence="3">
    <location>
        <begin position="17"/>
        <end position="31"/>
    </location>
</feature>
<protein>
    <recommendedName>
        <fullName evidence="2">acetate--CoA ligase</fullName>
        <ecNumber evidence="2">6.2.1.1</ecNumber>
    </recommendedName>
</protein>
<feature type="compositionally biased region" description="Basic and acidic residues" evidence="3">
    <location>
        <begin position="1"/>
        <end position="12"/>
    </location>
</feature>
<comment type="caution">
    <text evidence="6">The sequence shown here is derived from an EMBL/GenBank/DDBJ whole genome shotgun (WGS) entry which is preliminary data.</text>
</comment>
<keyword evidence="7" id="KW-1185">Reference proteome</keyword>
<proteinExistence type="inferred from homology"/>
<dbReference type="GO" id="GO:0003987">
    <property type="term" value="F:acetate-CoA ligase activity"/>
    <property type="evidence" value="ECO:0007669"/>
    <property type="project" value="UniProtKB-EC"/>
</dbReference>
<evidence type="ECO:0000259" key="4">
    <source>
        <dbReference type="Pfam" id="PF00501"/>
    </source>
</evidence>
<comment type="similarity">
    <text evidence="1">Belongs to the ATP-dependent AMP-binding enzyme family.</text>
</comment>
<evidence type="ECO:0000259" key="5">
    <source>
        <dbReference type="Pfam" id="PF16177"/>
    </source>
</evidence>
<sequence length="443" mass="50042">MDDSSFDAKQELVRQASRSYSSNESNSTSTNGLQLPDTITSVDEYRSLYASSIKDPDQFWKLAANQLDWYHFPTKIKNVQFDYRSSRGVDIKWFEDGVLNVCYNCIDRHIERDLNIAQQIAIIFEPDVPTVASKYVTYGELLHSVKKTANVLKKHGITKGSHVTIYMPMVVEAVIALLACARIGAVHSVVFAAFSSINLAERIADCESTIIITSDVSMRGGKCSSLKNKVDEALKYEKCRNVKTVLVFQQNHIRPEIKSDFVQSVLNGWINGRDFWINDEITQVNDICEPEWMNAEDPLFILYTSGSTGKPKGILHTTGGYLTCVNLTFKYVFNYQPGDVYMCTADIGWITGHSYVIYGPLANRATSLIFEGTPTYPDASRYWQIIDKYNVNIFYTAPTVIRSLMAYSTTFVTSTSRESLRILGTIGEPINPEAWRWYHTVIG</sequence>
<feature type="region of interest" description="Disordered" evidence="3">
    <location>
        <begin position="1"/>
        <end position="35"/>
    </location>
</feature>
<dbReference type="SUPFAM" id="SSF56801">
    <property type="entry name" value="Acetyl-CoA synthetase-like"/>
    <property type="match status" value="1"/>
</dbReference>
<dbReference type="InterPro" id="IPR042099">
    <property type="entry name" value="ANL_N_sf"/>
</dbReference>